<feature type="compositionally biased region" description="Basic and acidic residues" evidence="7">
    <location>
        <begin position="106"/>
        <end position="119"/>
    </location>
</feature>
<name>A0A5B6X7F1_9ROSI</name>
<feature type="region of interest" description="Disordered" evidence="7">
    <location>
        <begin position="289"/>
        <end position="333"/>
    </location>
</feature>
<evidence type="ECO:0000256" key="4">
    <source>
        <dbReference type="ARBA" id="ARBA00023163"/>
    </source>
</evidence>
<dbReference type="InterPro" id="IPR022212">
    <property type="entry name" value="DUF3741"/>
</dbReference>
<feature type="compositionally biased region" description="Polar residues" evidence="7">
    <location>
        <begin position="817"/>
        <end position="849"/>
    </location>
</feature>
<reference evidence="10" key="1">
    <citation type="journal article" date="2019" name="Plant Biotechnol. J.">
        <title>Genome sequencing of the Australian wild diploid species Gossypium australe highlights disease resistance and delayed gland morphogenesis.</title>
        <authorList>
            <person name="Cai Y."/>
            <person name="Cai X."/>
            <person name="Wang Q."/>
            <person name="Wang P."/>
            <person name="Zhang Y."/>
            <person name="Cai C."/>
            <person name="Xu Y."/>
            <person name="Wang K."/>
            <person name="Zhou Z."/>
            <person name="Wang C."/>
            <person name="Geng S."/>
            <person name="Li B."/>
            <person name="Dong Q."/>
            <person name="Hou Y."/>
            <person name="Wang H."/>
            <person name="Ai P."/>
            <person name="Liu Z."/>
            <person name="Yi F."/>
            <person name="Sun M."/>
            <person name="An G."/>
            <person name="Cheng J."/>
            <person name="Zhang Y."/>
            <person name="Shi Q."/>
            <person name="Xie Y."/>
            <person name="Shi X."/>
            <person name="Chang Y."/>
            <person name="Huang F."/>
            <person name="Chen Y."/>
            <person name="Hong S."/>
            <person name="Mi L."/>
            <person name="Sun Q."/>
            <person name="Zhang L."/>
            <person name="Zhou B."/>
            <person name="Peng R."/>
            <person name="Zhang X."/>
            <person name="Liu F."/>
        </authorList>
    </citation>
    <scope>NUCLEOTIDE SEQUENCE [LARGE SCALE GENOMIC DNA]</scope>
    <source>
        <strain evidence="10">cv. PA1801</strain>
    </source>
</reference>
<dbReference type="OrthoDB" id="758104at2759"/>
<keyword evidence="4" id="KW-0804">Transcription</keyword>
<feature type="region of interest" description="Disordered" evidence="7">
    <location>
        <begin position="817"/>
        <end position="855"/>
    </location>
</feature>
<dbReference type="EMBL" id="SMMG02000001">
    <property type="protein sequence ID" value="KAA3489623.1"/>
    <property type="molecule type" value="Genomic_DNA"/>
</dbReference>
<keyword evidence="10" id="KW-1185">Reference proteome</keyword>
<feature type="coiled-coil region" evidence="6">
    <location>
        <begin position="335"/>
        <end position="362"/>
    </location>
</feature>
<sequence>MGRKFDEQSDEVEFENDHPGCMGGIFNVLDYHHWYNAKKILPQRKLNRGRQARCCANPQTISMEREPVESQRLLDGEAEQIQVQLQTRKTGSTNKRSSKAPTKGLTSKERAKEENHDKQWIVGHSTGSQLQQADSTHHLEPSSFGLGWMNPIILVRKRGETSDKSSAKSKNPDADKDFEHIQNSEKHDKIGTRTLVNQKPKSKKLSKQVSYNQVEGVDVLEIFKVNNDLFLDILQDPDVGISQHFPGKETPKAVKLTKSGSFPIPGSPRAGYLRSNTLEHKKKEVWSFQKGEKPVAGTQLSKSRAIMRTGDQSQNKVKEEASSSSSQGSDSQRWKHLVMNRLKDIKQRIKQALKERRKINNRTKVDGLTLQISSRDTLSTNERDMSESSEKAVIGSCIENNAADHDVSNDGLKRITRTKSINESLDRYTQLFQQSVSKETKLHHSRSLKLSHEDRIPSIGNAPKFFRRISSLSELESFCSLLYEVSSELPINNIQDHEADKKTDPHNEQKSINSPEDIDKFELVEAVIETELQEEMREGSDNRDSTDLSVDKNGEEIAKSCEFNEDAVEQTGGLGEAVFLTKERRKIRQESVDYKTMGNSRRILFFEQDTEADPCYNYVKDILELSGFSQNKGLQTWFSLDQPLNPSVFNELERLLHPEMGSTLYEVGSNCDHQLVFDLVNEALLEINEMSPEYFPNPFSFNSRISLVPKGNNVVQQVWTKVSKNLASQPEHDQSLDDIIARDLDKLAWMNLQADSEFVALELEDLVFHELLDEVVLLSPQFLPFSMSNPVQPSTTDLPSDPLLKPGAFIDANDQNQSAELSEPSNGSIPNGAQSETPAQGPDISSSSAEPKGKRRVLVAPETWLPAGWSIEDRVRSSGATAGTVDRYYFDPSSGRKFRSKKEVLYYLETGIPPSKRKKGAEAPGSEEVGTGNSGGNKQKKPDKKLKPLNFDFINVPQKVDWLLTNASEDSWTPFLGDHQVSGPTKQDWAAAFASLIASKSGQTMY</sequence>
<comment type="caution">
    <text evidence="9">The sequence shown here is derived from an EMBL/GenBank/DDBJ whole genome shotgun (WGS) entry which is preliminary data.</text>
</comment>
<dbReference type="InterPro" id="IPR025486">
    <property type="entry name" value="DUF4378"/>
</dbReference>
<evidence type="ECO:0000256" key="6">
    <source>
        <dbReference type="SAM" id="Coils"/>
    </source>
</evidence>
<dbReference type="InterPro" id="IPR016177">
    <property type="entry name" value="DNA-bd_dom_sf"/>
</dbReference>
<dbReference type="PROSITE" id="PS50982">
    <property type="entry name" value="MBD"/>
    <property type="match status" value="1"/>
</dbReference>
<dbReference type="PANTHER" id="PTHR47071">
    <property type="entry name" value="PROTEIN TRM32"/>
    <property type="match status" value="1"/>
</dbReference>
<dbReference type="Gene3D" id="3.30.890.10">
    <property type="entry name" value="Methyl-cpg-binding Protein 2, Chain A"/>
    <property type="match status" value="1"/>
</dbReference>
<feature type="compositionally biased region" description="Low complexity" evidence="7">
    <location>
        <begin position="322"/>
        <end position="331"/>
    </location>
</feature>
<feature type="region of interest" description="Disordered" evidence="7">
    <location>
        <begin position="913"/>
        <end position="945"/>
    </location>
</feature>
<keyword evidence="2" id="KW-0805">Transcription regulation</keyword>
<accession>A0A5B6X7F1</accession>
<feature type="compositionally biased region" description="Polar residues" evidence="7">
    <location>
        <begin position="85"/>
        <end position="95"/>
    </location>
</feature>
<dbReference type="GO" id="GO:0005634">
    <property type="term" value="C:nucleus"/>
    <property type="evidence" value="ECO:0007669"/>
    <property type="project" value="UniProtKB-SubCell"/>
</dbReference>
<evidence type="ECO:0000256" key="1">
    <source>
        <dbReference type="ARBA" id="ARBA00004123"/>
    </source>
</evidence>
<evidence type="ECO:0000313" key="9">
    <source>
        <dbReference type="EMBL" id="KAA3489623.1"/>
    </source>
</evidence>
<gene>
    <name evidence="9" type="ORF">EPI10_033211</name>
</gene>
<proteinExistence type="predicted"/>
<keyword evidence="3" id="KW-0238">DNA-binding</keyword>
<evidence type="ECO:0000256" key="3">
    <source>
        <dbReference type="ARBA" id="ARBA00023125"/>
    </source>
</evidence>
<dbReference type="Pfam" id="PF12552">
    <property type="entry name" value="DUF3741"/>
    <property type="match status" value="1"/>
</dbReference>
<dbReference type="InterPro" id="IPR001739">
    <property type="entry name" value="Methyl_CpG_DNA-bd"/>
</dbReference>
<protein>
    <submittedName>
        <fullName evidence="9">Protein TRM32-like</fullName>
    </submittedName>
</protein>
<dbReference type="Pfam" id="PF01429">
    <property type="entry name" value="MBD"/>
    <property type="match status" value="1"/>
</dbReference>
<dbReference type="GO" id="GO:0003677">
    <property type="term" value="F:DNA binding"/>
    <property type="evidence" value="ECO:0007669"/>
    <property type="project" value="UniProtKB-KW"/>
</dbReference>
<dbReference type="Proteomes" id="UP000325315">
    <property type="component" value="Unassembled WGS sequence"/>
</dbReference>
<comment type="subcellular location">
    <subcellularLocation>
        <location evidence="1">Nucleus</location>
    </subcellularLocation>
</comment>
<evidence type="ECO:0000256" key="7">
    <source>
        <dbReference type="SAM" id="MobiDB-lite"/>
    </source>
</evidence>
<keyword evidence="6" id="KW-0175">Coiled coil</keyword>
<keyword evidence="5" id="KW-0539">Nucleus</keyword>
<evidence type="ECO:0000256" key="5">
    <source>
        <dbReference type="ARBA" id="ARBA00023242"/>
    </source>
</evidence>
<evidence type="ECO:0000259" key="8">
    <source>
        <dbReference type="PROSITE" id="PS50982"/>
    </source>
</evidence>
<dbReference type="Pfam" id="PF14309">
    <property type="entry name" value="DUF4378"/>
    <property type="match status" value="1"/>
</dbReference>
<feature type="region of interest" description="Disordered" evidence="7">
    <location>
        <begin position="159"/>
        <end position="180"/>
    </location>
</feature>
<feature type="domain" description="MBD" evidence="8">
    <location>
        <begin position="855"/>
        <end position="934"/>
    </location>
</feature>
<feature type="region of interest" description="Disordered" evidence="7">
    <location>
        <begin position="85"/>
        <end position="119"/>
    </location>
</feature>
<dbReference type="PANTHER" id="PTHR47071:SF2">
    <property type="entry name" value="PROTEIN TRM32"/>
    <property type="match status" value="1"/>
</dbReference>
<evidence type="ECO:0000256" key="2">
    <source>
        <dbReference type="ARBA" id="ARBA00023015"/>
    </source>
</evidence>
<evidence type="ECO:0000313" key="10">
    <source>
        <dbReference type="Proteomes" id="UP000325315"/>
    </source>
</evidence>
<organism evidence="9 10">
    <name type="scientific">Gossypium australe</name>
    <dbReference type="NCBI Taxonomy" id="47621"/>
    <lineage>
        <taxon>Eukaryota</taxon>
        <taxon>Viridiplantae</taxon>
        <taxon>Streptophyta</taxon>
        <taxon>Embryophyta</taxon>
        <taxon>Tracheophyta</taxon>
        <taxon>Spermatophyta</taxon>
        <taxon>Magnoliopsida</taxon>
        <taxon>eudicotyledons</taxon>
        <taxon>Gunneridae</taxon>
        <taxon>Pentapetalae</taxon>
        <taxon>rosids</taxon>
        <taxon>malvids</taxon>
        <taxon>Malvales</taxon>
        <taxon>Malvaceae</taxon>
        <taxon>Malvoideae</taxon>
        <taxon>Gossypium</taxon>
    </lineage>
</organism>
<dbReference type="InterPro" id="IPR044257">
    <property type="entry name" value="TRM32-like"/>
</dbReference>
<dbReference type="SUPFAM" id="SSF54171">
    <property type="entry name" value="DNA-binding domain"/>
    <property type="match status" value="1"/>
</dbReference>
<dbReference type="AlphaFoldDB" id="A0A5B6X7F1"/>